<evidence type="ECO:0000256" key="1">
    <source>
        <dbReference type="ARBA" id="ARBA00001947"/>
    </source>
</evidence>
<dbReference type="InterPro" id="IPR018338">
    <property type="entry name" value="Carbonic_anhydrase_a-class_CS"/>
</dbReference>
<dbReference type="PROSITE" id="PS51144">
    <property type="entry name" value="ALPHA_CA_2"/>
    <property type="match status" value="1"/>
</dbReference>
<evidence type="ECO:0000256" key="7">
    <source>
        <dbReference type="ARBA" id="ARBA00022833"/>
    </source>
</evidence>
<evidence type="ECO:0000259" key="11">
    <source>
        <dbReference type="PROSITE" id="PS51144"/>
    </source>
</evidence>
<dbReference type="RefSeq" id="WP_217791145.1">
    <property type="nucleotide sequence ID" value="NZ_JAHSPG010000006.1"/>
</dbReference>
<sequence length="282" mass="31693">MKTILHNRLPLIVFCLFMLACKNRPNEKKEMHDSSASIAPTHADTLLSDNEVKSEAPDANSKIEQGYALPKHTDNLSQSPIDIISAKADNNGKEKISLVFHSDIQAAQNLGHTVELDFKDGSKCTVNGKDYTSKQFHFHTPSEHLVDGMTFPMEMHIVNVLLDSANKNEYLVIAVLFKMGAENKFIKEFLNKIPGKEGEKTELHAGEVNLDDLIAEFKSKGLKSYYTYKGSLTTPPFTESVQWIVMKHVVEASEEQIMTLEKMEGNNARHVQAINDRKVYSQ</sequence>
<dbReference type="Proteomes" id="UP000812270">
    <property type="component" value="Unassembled WGS sequence"/>
</dbReference>
<dbReference type="InterPro" id="IPR001148">
    <property type="entry name" value="CA_dom"/>
</dbReference>
<dbReference type="EMBL" id="JAHSPG010000006">
    <property type="protein sequence ID" value="MBV4357500.1"/>
    <property type="molecule type" value="Genomic_DNA"/>
</dbReference>
<dbReference type="GO" id="GO:0004089">
    <property type="term" value="F:carbonate dehydratase activity"/>
    <property type="evidence" value="ECO:0007669"/>
    <property type="project" value="UniProtKB-UniRule"/>
</dbReference>
<evidence type="ECO:0000256" key="3">
    <source>
        <dbReference type="ARBA" id="ARBA00010718"/>
    </source>
</evidence>
<dbReference type="InterPro" id="IPR023561">
    <property type="entry name" value="Carbonic_anhydrase_a-class"/>
</dbReference>
<dbReference type="AlphaFoldDB" id="A0A9E2SBT3"/>
<evidence type="ECO:0000256" key="9">
    <source>
        <dbReference type="ARBA" id="ARBA00048348"/>
    </source>
</evidence>
<keyword evidence="6 10" id="KW-0479">Metal-binding</keyword>
<feature type="domain" description="Alpha-carbonic anhydrase" evidence="11">
    <location>
        <begin position="63"/>
        <end position="282"/>
    </location>
</feature>
<gene>
    <name evidence="12" type="ORF">KTO63_10105</name>
</gene>
<evidence type="ECO:0000256" key="6">
    <source>
        <dbReference type="ARBA" id="ARBA00022723"/>
    </source>
</evidence>
<comment type="caution">
    <text evidence="12">The sequence shown here is derived from an EMBL/GenBank/DDBJ whole genome shotgun (WGS) entry which is preliminary data.</text>
</comment>
<accession>A0A9E2SBT3</accession>
<proteinExistence type="inferred from homology"/>
<dbReference type="PROSITE" id="PS00162">
    <property type="entry name" value="ALPHA_CA_1"/>
    <property type="match status" value="1"/>
</dbReference>
<dbReference type="EC" id="4.2.1.1" evidence="4 10"/>
<evidence type="ECO:0000256" key="2">
    <source>
        <dbReference type="ARBA" id="ARBA00002904"/>
    </source>
</evidence>
<evidence type="ECO:0000313" key="13">
    <source>
        <dbReference type="Proteomes" id="UP000812270"/>
    </source>
</evidence>
<comment type="cofactor">
    <cofactor evidence="1 10">
        <name>Zn(2+)</name>
        <dbReference type="ChEBI" id="CHEBI:29105"/>
    </cofactor>
</comment>
<dbReference type="SMART" id="SM01057">
    <property type="entry name" value="Carb_anhydrase"/>
    <property type="match status" value="1"/>
</dbReference>
<dbReference type="PROSITE" id="PS51257">
    <property type="entry name" value="PROKAR_LIPOPROTEIN"/>
    <property type="match status" value="1"/>
</dbReference>
<dbReference type="PANTHER" id="PTHR18952:SF265">
    <property type="entry name" value="CARBONIC ANHYDRASE"/>
    <property type="match status" value="1"/>
</dbReference>
<name>A0A9E2SBT3_9BACT</name>
<evidence type="ECO:0000256" key="5">
    <source>
        <dbReference type="ARBA" id="ARBA00014628"/>
    </source>
</evidence>
<keyword evidence="7 10" id="KW-0862">Zinc</keyword>
<comment type="function">
    <text evidence="2 10">Reversible hydration of carbon dioxide.</text>
</comment>
<dbReference type="PANTHER" id="PTHR18952">
    <property type="entry name" value="CARBONIC ANHYDRASE"/>
    <property type="match status" value="1"/>
</dbReference>
<dbReference type="InterPro" id="IPR041891">
    <property type="entry name" value="Alpha_CA_prokaryot-like"/>
</dbReference>
<evidence type="ECO:0000313" key="12">
    <source>
        <dbReference type="EMBL" id="MBV4357500.1"/>
    </source>
</evidence>
<evidence type="ECO:0000256" key="8">
    <source>
        <dbReference type="ARBA" id="ARBA00023239"/>
    </source>
</evidence>
<comment type="similarity">
    <text evidence="3 10">Belongs to the alpha-carbonic anhydrase family.</text>
</comment>
<dbReference type="CDD" id="cd03124">
    <property type="entry name" value="alpha_CA_prokaryotic_like"/>
    <property type="match status" value="1"/>
</dbReference>
<evidence type="ECO:0000256" key="10">
    <source>
        <dbReference type="RuleBase" id="RU367011"/>
    </source>
</evidence>
<protein>
    <recommendedName>
        <fullName evidence="5 10">Carbonic anhydrase</fullName>
        <ecNumber evidence="4 10">4.2.1.1</ecNumber>
    </recommendedName>
</protein>
<reference evidence="12" key="1">
    <citation type="submission" date="2021-06" db="EMBL/GenBank/DDBJ databases">
        <authorList>
            <person name="Huq M.A."/>
        </authorList>
    </citation>
    <scope>NUCLEOTIDE SEQUENCE</scope>
    <source>
        <strain evidence="12">MAH-26</strain>
    </source>
</reference>
<evidence type="ECO:0000256" key="4">
    <source>
        <dbReference type="ARBA" id="ARBA00012925"/>
    </source>
</evidence>
<comment type="catalytic activity">
    <reaction evidence="9 10">
        <text>hydrogencarbonate + H(+) = CO2 + H2O</text>
        <dbReference type="Rhea" id="RHEA:10748"/>
        <dbReference type="ChEBI" id="CHEBI:15377"/>
        <dbReference type="ChEBI" id="CHEBI:15378"/>
        <dbReference type="ChEBI" id="CHEBI:16526"/>
        <dbReference type="ChEBI" id="CHEBI:17544"/>
        <dbReference type="EC" id="4.2.1.1"/>
    </reaction>
</comment>
<dbReference type="Pfam" id="PF00194">
    <property type="entry name" value="Carb_anhydrase"/>
    <property type="match status" value="1"/>
</dbReference>
<keyword evidence="8 10" id="KW-0456">Lyase</keyword>
<keyword evidence="13" id="KW-1185">Reference proteome</keyword>
<organism evidence="12 13">
    <name type="scientific">Pinibacter aurantiacus</name>
    <dbReference type="NCBI Taxonomy" id="2851599"/>
    <lineage>
        <taxon>Bacteria</taxon>
        <taxon>Pseudomonadati</taxon>
        <taxon>Bacteroidota</taxon>
        <taxon>Chitinophagia</taxon>
        <taxon>Chitinophagales</taxon>
        <taxon>Chitinophagaceae</taxon>
        <taxon>Pinibacter</taxon>
    </lineage>
</organism>
<dbReference type="GO" id="GO:0008270">
    <property type="term" value="F:zinc ion binding"/>
    <property type="evidence" value="ECO:0007669"/>
    <property type="project" value="UniProtKB-UniRule"/>
</dbReference>